<name>A0A607IET0_SALET</name>
<dbReference type="PROSITE" id="PS51257">
    <property type="entry name" value="PROKAR_LIPOPROTEIN"/>
    <property type="match status" value="1"/>
</dbReference>
<evidence type="ECO:0000313" key="1">
    <source>
        <dbReference type="EMBL" id="ECU8980734.1"/>
    </source>
</evidence>
<dbReference type="EMBL" id="AAKRJY010000067">
    <property type="protein sequence ID" value="ECU8980734.1"/>
    <property type="molecule type" value="Genomic_DNA"/>
</dbReference>
<dbReference type="AlphaFoldDB" id="A0A607IET0"/>
<protein>
    <submittedName>
        <fullName evidence="1">Uncharacterized protein</fullName>
    </submittedName>
</protein>
<organism evidence="1">
    <name type="scientific">Salmonella enterica subsp. enterica serovar Sandiego</name>
    <dbReference type="NCBI Taxonomy" id="1151002"/>
    <lineage>
        <taxon>Bacteria</taxon>
        <taxon>Pseudomonadati</taxon>
        <taxon>Pseudomonadota</taxon>
        <taxon>Gammaproteobacteria</taxon>
        <taxon>Enterobacterales</taxon>
        <taxon>Enterobacteriaceae</taxon>
        <taxon>Salmonella</taxon>
    </lineage>
</organism>
<accession>A0A607IET0</accession>
<reference evidence="1" key="1">
    <citation type="submission" date="2018-07" db="EMBL/GenBank/DDBJ databases">
        <authorList>
            <consortium name="PulseNet: The National Subtyping Network for Foodborne Disease Surveillance"/>
            <person name="Tarr C.L."/>
            <person name="Trees E."/>
            <person name="Katz L.S."/>
            <person name="Carleton-Romer H.A."/>
            <person name="Stroika S."/>
            <person name="Kucerova Z."/>
            <person name="Roache K.F."/>
            <person name="Sabol A.L."/>
            <person name="Besser J."/>
            <person name="Gerner-Smidt P."/>
        </authorList>
    </citation>
    <scope>NUCLEOTIDE SEQUENCE</scope>
    <source>
        <strain evidence="1">PNUSAS014556</strain>
    </source>
</reference>
<gene>
    <name evidence="1" type="ORF">CDA92_23110</name>
</gene>
<comment type="caution">
    <text evidence="1">The sequence shown here is derived from an EMBL/GenBank/DDBJ whole genome shotgun (WGS) entry which is preliminary data.</text>
</comment>
<proteinExistence type="predicted"/>
<sequence>MKRQKDAVKMIAGMVVLSGVLLVQGCSTRNTTTIPPVAVPEVEQGLLGDLNRYVWQLAGQQRAGNTEAGSILVRLMNSRGLPEPVNVGGKK</sequence>